<dbReference type="EMBL" id="CAJOBJ010028154">
    <property type="protein sequence ID" value="CAF4257093.1"/>
    <property type="molecule type" value="Genomic_DNA"/>
</dbReference>
<comment type="caution">
    <text evidence="1">The sequence shown here is derived from an EMBL/GenBank/DDBJ whole genome shotgun (WGS) entry which is preliminary data.</text>
</comment>
<feature type="non-terminal residue" evidence="1">
    <location>
        <position position="88"/>
    </location>
</feature>
<evidence type="ECO:0000313" key="1">
    <source>
        <dbReference type="EMBL" id="CAF4257093.1"/>
    </source>
</evidence>
<dbReference type="AlphaFoldDB" id="A0A8S2T1T1"/>
<name>A0A8S2T1T1_9BILA</name>
<sequence length="88" mass="10405">NNYLVHYKKKKYGSHKISLGELEQWCKNNLNVPTDENEAFVVSYKILYDNEEYEDDEGDEDVEENDGNRFRIFISSIRLLNIISMSSH</sequence>
<protein>
    <submittedName>
        <fullName evidence="1">Uncharacterized protein</fullName>
    </submittedName>
</protein>
<accession>A0A8S2T1T1</accession>
<evidence type="ECO:0000313" key="2">
    <source>
        <dbReference type="Proteomes" id="UP000681720"/>
    </source>
</evidence>
<organism evidence="1 2">
    <name type="scientific">Rotaria magnacalcarata</name>
    <dbReference type="NCBI Taxonomy" id="392030"/>
    <lineage>
        <taxon>Eukaryota</taxon>
        <taxon>Metazoa</taxon>
        <taxon>Spiralia</taxon>
        <taxon>Gnathifera</taxon>
        <taxon>Rotifera</taxon>
        <taxon>Eurotatoria</taxon>
        <taxon>Bdelloidea</taxon>
        <taxon>Philodinida</taxon>
        <taxon>Philodinidae</taxon>
        <taxon>Rotaria</taxon>
    </lineage>
</organism>
<proteinExistence type="predicted"/>
<dbReference type="Proteomes" id="UP000681720">
    <property type="component" value="Unassembled WGS sequence"/>
</dbReference>
<reference evidence="1" key="1">
    <citation type="submission" date="2021-02" db="EMBL/GenBank/DDBJ databases">
        <authorList>
            <person name="Nowell W R."/>
        </authorList>
    </citation>
    <scope>NUCLEOTIDE SEQUENCE</scope>
</reference>
<gene>
    <name evidence="1" type="ORF">GIL414_LOCUS23945</name>
</gene>
<feature type="non-terminal residue" evidence="1">
    <location>
        <position position="1"/>
    </location>
</feature>